<proteinExistence type="predicted"/>
<gene>
    <name evidence="1" type="ORF">F2P81_013251</name>
</gene>
<comment type="caution">
    <text evidence="1">The sequence shown here is derived from an EMBL/GenBank/DDBJ whole genome shotgun (WGS) entry which is preliminary data.</text>
</comment>
<organism evidence="1 2">
    <name type="scientific">Scophthalmus maximus</name>
    <name type="common">Turbot</name>
    <name type="synonym">Psetta maxima</name>
    <dbReference type="NCBI Taxonomy" id="52904"/>
    <lineage>
        <taxon>Eukaryota</taxon>
        <taxon>Metazoa</taxon>
        <taxon>Chordata</taxon>
        <taxon>Craniata</taxon>
        <taxon>Vertebrata</taxon>
        <taxon>Euteleostomi</taxon>
        <taxon>Actinopterygii</taxon>
        <taxon>Neopterygii</taxon>
        <taxon>Teleostei</taxon>
        <taxon>Neoteleostei</taxon>
        <taxon>Acanthomorphata</taxon>
        <taxon>Carangaria</taxon>
        <taxon>Pleuronectiformes</taxon>
        <taxon>Pleuronectoidei</taxon>
        <taxon>Scophthalmidae</taxon>
        <taxon>Scophthalmus</taxon>
    </lineage>
</organism>
<name>A0A6A4SNE1_SCOMX</name>
<dbReference type="EMBL" id="VEVO01000011">
    <property type="protein sequence ID" value="KAF0035493.1"/>
    <property type="molecule type" value="Genomic_DNA"/>
</dbReference>
<dbReference type="Proteomes" id="UP000438429">
    <property type="component" value="Unassembled WGS sequence"/>
</dbReference>
<dbReference type="AlphaFoldDB" id="A0A6A4SNE1"/>
<reference evidence="1 2" key="1">
    <citation type="submission" date="2019-06" db="EMBL/GenBank/DDBJ databases">
        <title>Draft genomes of female and male turbot (Scophthalmus maximus).</title>
        <authorList>
            <person name="Xu H."/>
            <person name="Xu X.-W."/>
            <person name="Shao C."/>
            <person name="Chen S."/>
        </authorList>
    </citation>
    <scope>NUCLEOTIDE SEQUENCE [LARGE SCALE GENOMIC DNA]</scope>
    <source>
        <strain evidence="1">Ysfricsl-2016a</strain>
        <tissue evidence="1">Blood</tissue>
    </source>
</reference>
<evidence type="ECO:0000313" key="1">
    <source>
        <dbReference type="EMBL" id="KAF0035493.1"/>
    </source>
</evidence>
<sequence>MSDTPSISNTSSSWFHKAAHANYLCSQSANGARRRSEEPAVAVNISHNNQFSVLSAGHNLLVSEIAKHKSDNSCLDVSHVTPHTAASS</sequence>
<accession>A0A6A4SNE1</accession>
<evidence type="ECO:0000313" key="2">
    <source>
        <dbReference type="Proteomes" id="UP000438429"/>
    </source>
</evidence>
<protein>
    <submittedName>
        <fullName evidence="1">Uncharacterized protein</fullName>
    </submittedName>
</protein>